<dbReference type="Gene3D" id="3.50.50.60">
    <property type="entry name" value="FAD/NAD(P)-binding domain"/>
    <property type="match status" value="1"/>
</dbReference>
<gene>
    <name evidence="1" type="ORF">B1B_00120</name>
</gene>
<dbReference type="AlphaFoldDB" id="T1DC04"/>
<reference evidence="1" key="1">
    <citation type="submission" date="2013-08" db="EMBL/GenBank/DDBJ databases">
        <authorList>
            <person name="Mendez C."/>
            <person name="Richter M."/>
            <person name="Ferrer M."/>
            <person name="Sanchez J."/>
        </authorList>
    </citation>
    <scope>NUCLEOTIDE SEQUENCE</scope>
</reference>
<comment type="caution">
    <text evidence="1">The sequence shown here is derived from an EMBL/GenBank/DDBJ whole genome shotgun (WGS) entry which is preliminary data.</text>
</comment>
<protein>
    <submittedName>
        <fullName evidence="1">Dehydrogenase (Flavoprotein)-like protein</fullName>
    </submittedName>
</protein>
<reference evidence="1" key="2">
    <citation type="journal article" date="2014" name="ISME J.">
        <title>Microbial stratification in low pH oxic and suboxic macroscopic growths along an acid mine drainage.</title>
        <authorList>
            <person name="Mendez-Garcia C."/>
            <person name="Mesa V."/>
            <person name="Sprenger R.R."/>
            <person name="Richter M."/>
            <person name="Diez M.S."/>
            <person name="Solano J."/>
            <person name="Bargiela R."/>
            <person name="Golyshina O.V."/>
            <person name="Manteca A."/>
            <person name="Ramos J.L."/>
            <person name="Gallego J.R."/>
            <person name="Llorente I."/>
            <person name="Martins Dos Santos V.A."/>
            <person name="Jensen O.N."/>
            <person name="Pelaez A.I."/>
            <person name="Sanchez J."/>
            <person name="Ferrer M."/>
        </authorList>
    </citation>
    <scope>NUCLEOTIDE SEQUENCE</scope>
</reference>
<dbReference type="EMBL" id="AUZY01000090">
    <property type="protein sequence ID" value="EQD79615.1"/>
    <property type="molecule type" value="Genomic_DNA"/>
</dbReference>
<evidence type="ECO:0000313" key="1">
    <source>
        <dbReference type="EMBL" id="EQD79615.1"/>
    </source>
</evidence>
<feature type="non-terminal residue" evidence="1">
    <location>
        <position position="214"/>
    </location>
</feature>
<name>T1DC04_9ZZZZ</name>
<proteinExistence type="predicted"/>
<sequence length="214" mass="24019">MQIAIAGLGSSGSYLLRLLTNAGFNVSGFDPKREGFYIPCGYAANSNTMKDLLSLVDIEFSRYIESEAGEITFSGSSQKKVRFKSLGLVTFDKNRLEADLLKGCKWERKKLSGSFDLIVDATGISRYFLPAEDDYRMHTTEYLTSLPEKKDFQFNYFPKGSGYFWIFPMGDKYHVGAGSSSMSGIKESLSSYSAEKVVSRDIRLKPLLRSSYEK</sequence>
<dbReference type="InterPro" id="IPR036188">
    <property type="entry name" value="FAD/NAD-bd_sf"/>
</dbReference>
<accession>T1DC04</accession>
<organism evidence="1">
    <name type="scientific">mine drainage metagenome</name>
    <dbReference type="NCBI Taxonomy" id="410659"/>
    <lineage>
        <taxon>unclassified sequences</taxon>
        <taxon>metagenomes</taxon>
        <taxon>ecological metagenomes</taxon>
    </lineage>
</organism>